<dbReference type="Proteomes" id="UP000294847">
    <property type="component" value="Chromosome 6"/>
</dbReference>
<proteinExistence type="predicted"/>
<organism evidence="1 2">
    <name type="scientific">Pyricularia oryzae</name>
    <name type="common">Rice blast fungus</name>
    <name type="synonym">Magnaporthe oryzae</name>
    <dbReference type="NCBI Taxonomy" id="318829"/>
    <lineage>
        <taxon>Eukaryota</taxon>
        <taxon>Fungi</taxon>
        <taxon>Dikarya</taxon>
        <taxon>Ascomycota</taxon>
        <taxon>Pezizomycotina</taxon>
        <taxon>Sordariomycetes</taxon>
        <taxon>Sordariomycetidae</taxon>
        <taxon>Magnaporthales</taxon>
        <taxon>Pyriculariaceae</taxon>
        <taxon>Pyricularia</taxon>
    </lineage>
</organism>
<reference evidence="1 2" key="1">
    <citation type="journal article" date="2019" name="Mol. Biol. Evol.">
        <title>Blast fungal genomes show frequent chromosomal changes, gene gains and losses, and effector gene turnover.</title>
        <authorList>
            <person name="Gomez Luciano L.B."/>
            <person name="Jason Tsai I."/>
            <person name="Chuma I."/>
            <person name="Tosa Y."/>
            <person name="Chen Y.H."/>
            <person name="Li J.Y."/>
            <person name="Li M.Y."/>
            <person name="Jade Lu M.Y."/>
            <person name="Nakayashiki H."/>
            <person name="Li W.H."/>
        </authorList>
    </citation>
    <scope>NUCLEOTIDE SEQUENCE [LARGE SCALE GENOMIC DNA]</scope>
    <source>
        <strain evidence="1">MZ5-1-6</strain>
    </source>
</reference>
<evidence type="ECO:0000313" key="2">
    <source>
        <dbReference type="Proteomes" id="UP000294847"/>
    </source>
</evidence>
<dbReference type="EMBL" id="CP034209">
    <property type="protein sequence ID" value="QBZ64005.1"/>
    <property type="molecule type" value="Genomic_DNA"/>
</dbReference>
<sequence>MREQLEKKSNLIGCPFVFTNDRPFRIFNTDRPEFFLEPVQHYASIALPIPFKLRQPIRILIFGYKSIYRNAFTVARAVVSHCYKFRFAFDKIILTSHKYPIDGLVLFGKQRANETMGVWEEIYGSPIISFAEFIENALENCNPINDLGSHVLIAGHTDLVSSALPVLMTGVKLKLNKLTN</sequence>
<name>A0A4P7NNU0_PYROR</name>
<dbReference type="AlphaFoldDB" id="A0A4P7NNU0"/>
<evidence type="ECO:0000313" key="1">
    <source>
        <dbReference type="EMBL" id="QBZ64005.1"/>
    </source>
</evidence>
<gene>
    <name evidence="1" type="ORF">PoMZ_05696</name>
</gene>
<protein>
    <submittedName>
        <fullName evidence="1">Uncharacterized protein</fullName>
    </submittedName>
</protein>
<accession>A0A4P7NNU0</accession>